<name>M1YWN5_NITG3</name>
<proteinExistence type="predicted"/>
<accession>M1YWN5</accession>
<dbReference type="EMBL" id="CAQJ01000017">
    <property type="protein sequence ID" value="CCQ89683.1"/>
    <property type="molecule type" value="Genomic_DNA"/>
</dbReference>
<protein>
    <submittedName>
        <fullName evidence="1">Uncharacterized protein</fullName>
    </submittedName>
</protein>
<comment type="caution">
    <text evidence="1">The sequence shown here is derived from an EMBL/GenBank/DDBJ whole genome shotgun (WGS) entry which is preliminary data.</text>
</comment>
<dbReference type="STRING" id="1266370.NITGR_150051"/>
<evidence type="ECO:0000313" key="1">
    <source>
        <dbReference type="EMBL" id="CCQ89683.1"/>
    </source>
</evidence>
<organism evidence="1 2">
    <name type="scientific">Nitrospina gracilis (strain 3/211)</name>
    <dbReference type="NCBI Taxonomy" id="1266370"/>
    <lineage>
        <taxon>Bacteria</taxon>
        <taxon>Pseudomonadati</taxon>
        <taxon>Nitrospinota/Tectimicrobiota group</taxon>
        <taxon>Nitrospinota</taxon>
        <taxon>Nitrospinia</taxon>
        <taxon>Nitrospinales</taxon>
        <taxon>Nitrospinaceae</taxon>
        <taxon>Nitrospina</taxon>
    </lineage>
</organism>
<dbReference type="Proteomes" id="UP000011704">
    <property type="component" value="Unassembled WGS sequence"/>
</dbReference>
<keyword evidence="2" id="KW-1185">Reference proteome</keyword>
<gene>
    <name evidence="1" type="ORF">NITGR_150051</name>
</gene>
<sequence>MFILLNLSGPLTLFLKIKHPPTRYWGVRPKGKACRSRELPKTLAAPLVNPAPVGFPGTFLFIGTAL</sequence>
<dbReference type="InParanoid" id="M1YWN5"/>
<evidence type="ECO:0000313" key="2">
    <source>
        <dbReference type="Proteomes" id="UP000011704"/>
    </source>
</evidence>
<dbReference type="AlphaFoldDB" id="M1YWN5"/>
<reference evidence="1 2" key="1">
    <citation type="journal article" date="2013" name="Front. Microbiol.">
        <title>The genome of Nitrospina gracilis illuminates the metabolism and evolution of the major marine nitrite oxidizer.</title>
        <authorList>
            <person name="Luecker S."/>
            <person name="Nowka B."/>
            <person name="Rattei T."/>
            <person name="Spieck E."/>
            <person name="and Daims H."/>
        </authorList>
    </citation>
    <scope>NUCLEOTIDE SEQUENCE [LARGE SCALE GENOMIC DNA]</scope>
    <source>
        <strain evidence="1 2">3/211</strain>
    </source>
</reference>
<dbReference type="HOGENOM" id="CLU_2826713_0_0_0"/>